<protein>
    <submittedName>
        <fullName evidence="1">Uncharacterized protein</fullName>
    </submittedName>
</protein>
<reference evidence="1" key="1">
    <citation type="submission" date="2024-02" db="EMBL/GenBank/DDBJ databases">
        <title>Metagenome Assembled Genome of Zalaria obscura JY119.</title>
        <authorList>
            <person name="Vighnesh L."/>
            <person name="Jagadeeshwari U."/>
            <person name="Venkata Ramana C."/>
            <person name="Sasikala C."/>
        </authorList>
    </citation>
    <scope>NUCLEOTIDE SEQUENCE</scope>
    <source>
        <strain evidence="1">JY119</strain>
    </source>
</reference>
<keyword evidence="2" id="KW-1185">Reference proteome</keyword>
<comment type="caution">
    <text evidence="1">The sequence shown here is derived from an EMBL/GenBank/DDBJ whole genome shotgun (WGS) entry which is preliminary data.</text>
</comment>
<dbReference type="Proteomes" id="UP001320706">
    <property type="component" value="Unassembled WGS sequence"/>
</dbReference>
<name>A0ACC3SLI5_9PEZI</name>
<organism evidence="1 2">
    <name type="scientific">Zalaria obscura</name>
    <dbReference type="NCBI Taxonomy" id="2024903"/>
    <lineage>
        <taxon>Eukaryota</taxon>
        <taxon>Fungi</taxon>
        <taxon>Dikarya</taxon>
        <taxon>Ascomycota</taxon>
        <taxon>Pezizomycotina</taxon>
        <taxon>Dothideomycetes</taxon>
        <taxon>Dothideomycetidae</taxon>
        <taxon>Dothideales</taxon>
        <taxon>Zalariaceae</taxon>
        <taxon>Zalaria</taxon>
    </lineage>
</organism>
<dbReference type="EMBL" id="JAMKPW020000007">
    <property type="protein sequence ID" value="KAK8216892.1"/>
    <property type="molecule type" value="Genomic_DNA"/>
</dbReference>
<sequence>MNRKFDDRTSFFLRVGGMVFSTLVVVYVVCSHSASAVCSISPGLSNLSPTAFLAEQKPAETSIVGSEATFARPTIVEDSEPGVEDPSTWQFSPERDSHNYGLSTSQCAVAFPRLYHEIHRAAAYQGQRGNTATVSPPPGPGQVHVAIRNRQLYILSTRYDGNGYDIRRSLAILGSIYRAITASSDPIPDTDFTFSVRDIAEPDHSNRTLWVLARTAATEQHWVMPDFGYWSWELDLVGEYSAVRERMLGNEVDFASKDARALWRGAKNNAVRAALLKAARGRDWADVEEITWRDRTRFMAASQRLAVPMWEHCRYKYLIHTEGRSYSGRGKYLLNCHSVVIMHELEWVENYHHLLVASGPDQNVVSVERDFSDLEDKVRYLNTHPERARRIVDNSVAIFRDRYLTPAAQACYYREMVRSWAKLSDTREVDVGRAVPFETYM</sequence>
<evidence type="ECO:0000313" key="2">
    <source>
        <dbReference type="Proteomes" id="UP001320706"/>
    </source>
</evidence>
<proteinExistence type="predicted"/>
<accession>A0ACC3SLI5</accession>
<gene>
    <name evidence="1" type="ORF">M8818_001855</name>
</gene>
<evidence type="ECO:0000313" key="1">
    <source>
        <dbReference type="EMBL" id="KAK8216892.1"/>
    </source>
</evidence>